<gene>
    <name evidence="1" type="ORF">ACK4CT_33300</name>
</gene>
<reference evidence="1 2" key="1">
    <citation type="submission" date="2024-12" db="EMBL/GenBank/DDBJ databases">
        <title>The coexistence of Mycolicibacterium septicum and Mycolicibacterium nivoides in clinical samples.</title>
        <authorList>
            <person name="Wang C."/>
            <person name="Feng Y."/>
            <person name="Zong Z."/>
        </authorList>
    </citation>
    <scope>NUCLEOTIDE SEQUENCE [LARGE SCALE GENOMIC DNA]</scope>
    <source>
        <strain evidence="1 2">120309</strain>
    </source>
</reference>
<protein>
    <recommendedName>
        <fullName evidence="3">Ribbon-helix-helix protein CopG domain-containing protein</fullName>
    </recommendedName>
</protein>
<proteinExistence type="predicted"/>
<sequence length="160" mass="17695">MGRINVDNTPDGWFDPDTSTVYHENLEWVDTTDEDELDGSPEDGAERGYWVSAATESEHRHERLYHTSDGRWVLMAWSDEKPAGTYDFMSNAGAAAWRAINEPAKPASRRGRPEVGEAVHLRLPAELKAQVDDFASANALSRAEAVRRLLVDGLASAAAR</sequence>
<evidence type="ECO:0000313" key="2">
    <source>
        <dbReference type="Proteomes" id="UP001635816"/>
    </source>
</evidence>
<dbReference type="EMBL" id="JBKBDD010000020">
    <property type="protein sequence ID" value="MFN6548080.1"/>
    <property type="molecule type" value="Genomic_DNA"/>
</dbReference>
<dbReference type="RefSeq" id="WP_409545599.1">
    <property type="nucleotide sequence ID" value="NZ_JBKBDD010000020.1"/>
</dbReference>
<evidence type="ECO:0000313" key="1">
    <source>
        <dbReference type="EMBL" id="MFN6548080.1"/>
    </source>
</evidence>
<evidence type="ECO:0008006" key="3">
    <source>
        <dbReference type="Google" id="ProtNLM"/>
    </source>
</evidence>
<comment type="caution">
    <text evidence="1">The sequence shown here is derived from an EMBL/GenBank/DDBJ whole genome shotgun (WGS) entry which is preliminary data.</text>
</comment>
<dbReference type="Proteomes" id="UP001635816">
    <property type="component" value="Unassembled WGS sequence"/>
</dbReference>
<organism evidence="1 2">
    <name type="scientific">Mycolicibacterium nivoides</name>
    <dbReference type="NCBI Taxonomy" id="2487344"/>
    <lineage>
        <taxon>Bacteria</taxon>
        <taxon>Bacillati</taxon>
        <taxon>Actinomycetota</taxon>
        <taxon>Actinomycetes</taxon>
        <taxon>Mycobacteriales</taxon>
        <taxon>Mycobacteriaceae</taxon>
        <taxon>Mycolicibacterium</taxon>
    </lineage>
</organism>
<accession>A0ABW9LJU2</accession>
<keyword evidence="2" id="KW-1185">Reference proteome</keyword>
<name>A0ABW9LJU2_9MYCO</name>